<protein>
    <recommendedName>
        <fullName evidence="4">Transcription factor domain-containing protein</fullName>
    </recommendedName>
</protein>
<sequence>MKRQKKELKPEFDMLLPCGKFSTELDCDKSCLSNNDGTQLPCAKHQTVNFYPTFNASKDKTILDAIFDDEYLKRPNEYYISAVLVKDLDLDSIVQNYYGQFHNCHPFMPQKHEIWDYLDSIPHKYDLLLAMKLMGDGQTKTVYARDVETVNYLVNSILSYSRQVGKDLVSLQALLLAAMAAHISSLHDVSQSLRQCVVSLALEMELNLVDQAQVPDIFMDVNGFVTTRTKNTPKTVDTVDKLLLSPRTSQVPREILENTARRTLWELYFFDTLSGTASGQATSDLAIKKILTLYPKDIPQSVFDFKSRAECCKLVNDSIKLNVAIQDNQHYQKHLQHLKAAIGNWDLRIDDPDAYHSPYLVNSSGFVNEGVQQAVILVNYSKIFMHRPFSYLWRPDVSKHPDLSDGSKTKDAKSPEKQEADSRKIIETRRTIDSASSVVKLLLDTNPTKILDRTPFFACSLAFSCLVHLSAYSWVESSLTVLDDSSSELSSLRDSISSEELETYTEYIKLELGGIFQISRHWALSAKLVQHIKETLKKVSPKLFAKVQASIPESQNYVEVDSSEPSLDKMSTSTESSFPTAPSYDLPVTEIDFNEYEPDIVGMSLDPQDSDTGCDWVDRNVFEFEDFL</sequence>
<dbReference type="CDD" id="cd12148">
    <property type="entry name" value="fungal_TF_MHR"/>
    <property type="match status" value="1"/>
</dbReference>
<dbReference type="PANTHER" id="PTHR47431:SF1">
    <property type="entry name" value="ZN(II)2CYS6 TRANSCRIPTION FACTOR (EUROFUNG)"/>
    <property type="match status" value="1"/>
</dbReference>
<organism evidence="2 3">
    <name type="scientific">Ogataea philodendri</name>
    <dbReference type="NCBI Taxonomy" id="1378263"/>
    <lineage>
        <taxon>Eukaryota</taxon>
        <taxon>Fungi</taxon>
        <taxon>Dikarya</taxon>
        <taxon>Ascomycota</taxon>
        <taxon>Saccharomycotina</taxon>
        <taxon>Pichiomycetes</taxon>
        <taxon>Pichiales</taxon>
        <taxon>Pichiaceae</taxon>
        <taxon>Ogataea</taxon>
    </lineage>
</organism>
<evidence type="ECO:0000313" key="3">
    <source>
        <dbReference type="Proteomes" id="UP000769157"/>
    </source>
</evidence>
<evidence type="ECO:0008006" key="4">
    <source>
        <dbReference type="Google" id="ProtNLM"/>
    </source>
</evidence>
<dbReference type="EMBL" id="JAEUBE010000378">
    <property type="protein sequence ID" value="KAH3662359.1"/>
    <property type="molecule type" value="Genomic_DNA"/>
</dbReference>
<dbReference type="OrthoDB" id="2399539at2759"/>
<dbReference type="AlphaFoldDB" id="A0A9P8T1P7"/>
<dbReference type="GeneID" id="70237575"/>
<feature type="region of interest" description="Disordered" evidence="1">
    <location>
        <begin position="558"/>
        <end position="581"/>
    </location>
</feature>
<keyword evidence="3" id="KW-1185">Reference proteome</keyword>
<evidence type="ECO:0000313" key="2">
    <source>
        <dbReference type="EMBL" id="KAH3662359.1"/>
    </source>
</evidence>
<evidence type="ECO:0000256" key="1">
    <source>
        <dbReference type="SAM" id="MobiDB-lite"/>
    </source>
</evidence>
<dbReference type="Proteomes" id="UP000769157">
    <property type="component" value="Unassembled WGS sequence"/>
</dbReference>
<feature type="region of interest" description="Disordered" evidence="1">
    <location>
        <begin position="400"/>
        <end position="423"/>
    </location>
</feature>
<reference evidence="2" key="2">
    <citation type="submission" date="2021-01" db="EMBL/GenBank/DDBJ databases">
        <authorList>
            <person name="Schikora-Tamarit M.A."/>
        </authorList>
    </citation>
    <scope>NUCLEOTIDE SEQUENCE</scope>
    <source>
        <strain evidence="2">CBS6075</strain>
    </source>
</reference>
<name>A0A9P8T1P7_9ASCO</name>
<feature type="compositionally biased region" description="Polar residues" evidence="1">
    <location>
        <begin position="558"/>
        <end position="580"/>
    </location>
</feature>
<gene>
    <name evidence="2" type="ORF">OGAPHI_005611</name>
</gene>
<accession>A0A9P8T1P7</accession>
<reference evidence="2" key="1">
    <citation type="journal article" date="2021" name="Open Biol.">
        <title>Shared evolutionary footprints suggest mitochondrial oxidative damage underlies multiple complex I losses in fungi.</title>
        <authorList>
            <person name="Schikora-Tamarit M.A."/>
            <person name="Marcet-Houben M."/>
            <person name="Nosek J."/>
            <person name="Gabaldon T."/>
        </authorList>
    </citation>
    <scope>NUCLEOTIDE SEQUENCE</scope>
    <source>
        <strain evidence="2">CBS6075</strain>
    </source>
</reference>
<dbReference type="RefSeq" id="XP_046059448.1">
    <property type="nucleotide sequence ID" value="XM_046206811.1"/>
</dbReference>
<dbReference type="PANTHER" id="PTHR47431">
    <property type="entry name" value="ZN(II)2CYS6 TRANSCRIPTION FACTOR (EUROFUNG)-RELATED"/>
    <property type="match status" value="1"/>
</dbReference>
<proteinExistence type="predicted"/>
<comment type="caution">
    <text evidence="2">The sequence shown here is derived from an EMBL/GenBank/DDBJ whole genome shotgun (WGS) entry which is preliminary data.</text>
</comment>